<name>A0A423WTZ2_9PEZI</name>
<gene>
    <name evidence="3" type="ORF">VMCG_04114</name>
</gene>
<dbReference type="OrthoDB" id="2310150at2759"/>
<accession>A0A423WTZ2</accession>
<evidence type="ECO:0000313" key="4">
    <source>
        <dbReference type="Proteomes" id="UP000283895"/>
    </source>
</evidence>
<dbReference type="CDD" id="cd19075">
    <property type="entry name" value="AKR_AKR7A1-5"/>
    <property type="match status" value="1"/>
</dbReference>
<sequence>MATPNVVFGTSIFKSEKGFNTQKVKDMLAIIEAQGITTLDTSAVYAESEQYLGEANASTHFTIHTKLPGFAGPKPSTKDMVIATGKESLKKLKTTQVDVYYIHGPDARVPVEETLEGIHSLYKAGAFRRFGLSNFDPDQTKEVLRICQERNYVLPSVYQGHYSAVARRPETDLFPILRKHNISFYAYSPISGGFLAKTPEDLRQGAGGRWDPESPSGQMYHSLYVGKPATMAALAKWHEVADAEGIPAVEMAYRWVVHNSILDGSKGDGVVVGSKDAAQLRGTMEAIRKGPLSAEVQGKIDAIWKTMEHESFLDYYNGYIKIQAGPKGQDGDKKS</sequence>
<keyword evidence="1" id="KW-0560">Oxidoreductase</keyword>
<protein>
    <recommendedName>
        <fullName evidence="2">NADP-dependent oxidoreductase domain-containing protein</fullName>
    </recommendedName>
</protein>
<dbReference type="InterPro" id="IPR036812">
    <property type="entry name" value="NAD(P)_OxRdtase_dom_sf"/>
</dbReference>
<feature type="domain" description="NADP-dependent oxidoreductase" evidence="2">
    <location>
        <begin position="6"/>
        <end position="304"/>
    </location>
</feature>
<evidence type="ECO:0000256" key="1">
    <source>
        <dbReference type="ARBA" id="ARBA00023002"/>
    </source>
</evidence>
<dbReference type="InterPro" id="IPR023210">
    <property type="entry name" value="NADP_OxRdtase_dom"/>
</dbReference>
<comment type="caution">
    <text evidence="3">The sequence shown here is derived from an EMBL/GenBank/DDBJ whole genome shotgun (WGS) entry which is preliminary data.</text>
</comment>
<dbReference type="InterPro" id="IPR020471">
    <property type="entry name" value="AKR"/>
</dbReference>
<dbReference type="PANTHER" id="PTHR43364">
    <property type="entry name" value="NADH-SPECIFIC METHYLGLYOXAL REDUCTASE-RELATED"/>
    <property type="match status" value="1"/>
</dbReference>
<dbReference type="SUPFAM" id="SSF51430">
    <property type="entry name" value="NAD(P)-linked oxidoreductase"/>
    <property type="match status" value="1"/>
</dbReference>
<organism evidence="3 4">
    <name type="scientific">Cytospora schulzeri</name>
    <dbReference type="NCBI Taxonomy" id="448051"/>
    <lineage>
        <taxon>Eukaryota</taxon>
        <taxon>Fungi</taxon>
        <taxon>Dikarya</taxon>
        <taxon>Ascomycota</taxon>
        <taxon>Pezizomycotina</taxon>
        <taxon>Sordariomycetes</taxon>
        <taxon>Sordariomycetidae</taxon>
        <taxon>Diaporthales</taxon>
        <taxon>Cytosporaceae</taxon>
        <taxon>Cytospora</taxon>
    </lineage>
</organism>
<evidence type="ECO:0000259" key="2">
    <source>
        <dbReference type="Pfam" id="PF00248"/>
    </source>
</evidence>
<dbReference type="GO" id="GO:0016491">
    <property type="term" value="F:oxidoreductase activity"/>
    <property type="evidence" value="ECO:0007669"/>
    <property type="project" value="UniProtKB-KW"/>
</dbReference>
<dbReference type="STRING" id="356882.A0A423WTZ2"/>
<dbReference type="Pfam" id="PF00248">
    <property type="entry name" value="Aldo_ket_red"/>
    <property type="match status" value="1"/>
</dbReference>
<dbReference type="InterPro" id="IPR050523">
    <property type="entry name" value="AKR_Detox_Biosynth"/>
</dbReference>
<keyword evidence="4" id="KW-1185">Reference proteome</keyword>
<proteinExistence type="predicted"/>
<reference evidence="3 4" key="1">
    <citation type="submission" date="2015-09" db="EMBL/GenBank/DDBJ databases">
        <title>Host preference determinants of Valsa canker pathogens revealed by comparative genomics.</title>
        <authorList>
            <person name="Yin Z."/>
            <person name="Huang L."/>
        </authorList>
    </citation>
    <scope>NUCLEOTIDE SEQUENCE [LARGE SCALE GENOMIC DNA]</scope>
    <source>
        <strain evidence="3 4">03-1</strain>
    </source>
</reference>
<dbReference type="Gene3D" id="3.20.20.100">
    <property type="entry name" value="NADP-dependent oxidoreductase domain"/>
    <property type="match status" value="1"/>
</dbReference>
<evidence type="ECO:0000313" key="3">
    <source>
        <dbReference type="EMBL" id="ROW06928.1"/>
    </source>
</evidence>
<dbReference type="EMBL" id="LKEA01000009">
    <property type="protein sequence ID" value="ROW06928.1"/>
    <property type="molecule type" value="Genomic_DNA"/>
</dbReference>
<dbReference type="Proteomes" id="UP000283895">
    <property type="component" value="Unassembled WGS sequence"/>
</dbReference>
<dbReference type="PRINTS" id="PR00069">
    <property type="entry name" value="ALDKETRDTASE"/>
</dbReference>
<dbReference type="PANTHER" id="PTHR43364:SF4">
    <property type="entry name" value="NAD(P)-LINKED OXIDOREDUCTASE SUPERFAMILY PROTEIN"/>
    <property type="match status" value="1"/>
</dbReference>
<dbReference type="AlphaFoldDB" id="A0A423WTZ2"/>